<evidence type="ECO:0008006" key="4">
    <source>
        <dbReference type="Google" id="ProtNLM"/>
    </source>
</evidence>
<evidence type="ECO:0000313" key="2">
    <source>
        <dbReference type="EMBL" id="WVZ25029.1"/>
    </source>
</evidence>
<protein>
    <recommendedName>
        <fullName evidence="4">Secreted protein</fullName>
    </recommendedName>
</protein>
<feature type="chain" id="PRO_5042844198" description="Secreted protein" evidence="1">
    <location>
        <begin position="19"/>
        <end position="104"/>
    </location>
</feature>
<dbReference type="Proteomes" id="UP001374535">
    <property type="component" value="Chromosome 1"/>
</dbReference>
<accession>A0AAQ3SA96</accession>
<organism evidence="2 3">
    <name type="scientific">Vigna mungo</name>
    <name type="common">Black gram</name>
    <name type="synonym">Phaseolus mungo</name>
    <dbReference type="NCBI Taxonomy" id="3915"/>
    <lineage>
        <taxon>Eukaryota</taxon>
        <taxon>Viridiplantae</taxon>
        <taxon>Streptophyta</taxon>
        <taxon>Embryophyta</taxon>
        <taxon>Tracheophyta</taxon>
        <taxon>Spermatophyta</taxon>
        <taxon>Magnoliopsida</taxon>
        <taxon>eudicotyledons</taxon>
        <taxon>Gunneridae</taxon>
        <taxon>Pentapetalae</taxon>
        <taxon>rosids</taxon>
        <taxon>fabids</taxon>
        <taxon>Fabales</taxon>
        <taxon>Fabaceae</taxon>
        <taxon>Papilionoideae</taxon>
        <taxon>50 kb inversion clade</taxon>
        <taxon>NPAAA clade</taxon>
        <taxon>indigoferoid/millettioid clade</taxon>
        <taxon>Phaseoleae</taxon>
        <taxon>Vigna</taxon>
    </lineage>
</organism>
<sequence length="104" mass="11356">MLGLSLSLNMIMFFSTTTLHFHKSIGVHGRNPCGVSNNRSTAHGAIGVRSKPGVNARQVKSVVTLRQKPETFVLFKLAQTNGTFRPFNQAFIFLVLANGDGTDH</sequence>
<keyword evidence="3" id="KW-1185">Reference proteome</keyword>
<name>A0AAQ3SA96_VIGMU</name>
<evidence type="ECO:0000313" key="3">
    <source>
        <dbReference type="Proteomes" id="UP001374535"/>
    </source>
</evidence>
<feature type="signal peptide" evidence="1">
    <location>
        <begin position="1"/>
        <end position="18"/>
    </location>
</feature>
<reference evidence="2 3" key="1">
    <citation type="journal article" date="2023" name="Life. Sci Alliance">
        <title>Evolutionary insights into 3D genome organization and epigenetic landscape of Vigna mungo.</title>
        <authorList>
            <person name="Junaid A."/>
            <person name="Singh B."/>
            <person name="Bhatia S."/>
        </authorList>
    </citation>
    <scope>NUCLEOTIDE SEQUENCE [LARGE SCALE GENOMIC DNA]</scope>
    <source>
        <strain evidence="2">Urdbean</strain>
    </source>
</reference>
<dbReference type="AlphaFoldDB" id="A0AAQ3SA96"/>
<proteinExistence type="predicted"/>
<evidence type="ECO:0000256" key="1">
    <source>
        <dbReference type="SAM" id="SignalP"/>
    </source>
</evidence>
<keyword evidence="1" id="KW-0732">Signal</keyword>
<dbReference type="EMBL" id="CP144700">
    <property type="protein sequence ID" value="WVZ25029.1"/>
    <property type="molecule type" value="Genomic_DNA"/>
</dbReference>
<gene>
    <name evidence="2" type="ORF">V8G54_003573</name>
</gene>